<evidence type="ECO:0000256" key="1">
    <source>
        <dbReference type="ARBA" id="ARBA00022801"/>
    </source>
</evidence>
<evidence type="ECO:0000313" key="3">
    <source>
        <dbReference type="EMBL" id="MQL54959.1"/>
    </source>
</evidence>
<protein>
    <submittedName>
        <fullName evidence="4">Alpha/beta fold hydrolase</fullName>
    </submittedName>
</protein>
<dbReference type="SUPFAM" id="SSF53474">
    <property type="entry name" value="alpha/beta-Hydrolases"/>
    <property type="match status" value="1"/>
</dbReference>
<proteinExistence type="predicted"/>
<dbReference type="InterPro" id="IPR029058">
    <property type="entry name" value="AB_hydrolase_fold"/>
</dbReference>
<evidence type="ECO:0000313" key="4">
    <source>
        <dbReference type="EMBL" id="QGR22743.1"/>
    </source>
</evidence>
<dbReference type="GO" id="GO:0004252">
    <property type="term" value="F:serine-type endopeptidase activity"/>
    <property type="evidence" value="ECO:0007669"/>
    <property type="project" value="TreeGrafter"/>
</dbReference>
<name>A0A650CY34_ACIAM</name>
<dbReference type="GO" id="GO:0006508">
    <property type="term" value="P:proteolysis"/>
    <property type="evidence" value="ECO:0007669"/>
    <property type="project" value="InterPro"/>
</dbReference>
<evidence type="ECO:0000313" key="6">
    <source>
        <dbReference type="Proteomes" id="UP000474054"/>
    </source>
</evidence>
<dbReference type="Pfam" id="PF00326">
    <property type="entry name" value="Peptidase_S9"/>
    <property type="match status" value="1"/>
</dbReference>
<dbReference type="Proteomes" id="UP000474054">
    <property type="component" value="Unassembled WGS sequence"/>
</dbReference>
<feature type="domain" description="Peptidase S9 prolyl oligopeptidase catalytic" evidence="2">
    <location>
        <begin position="349"/>
        <end position="547"/>
    </location>
</feature>
<dbReference type="InterPro" id="IPR011042">
    <property type="entry name" value="6-blade_b-propeller_TolB-like"/>
</dbReference>
<dbReference type="EMBL" id="WHYS01000001">
    <property type="protein sequence ID" value="MQL54959.1"/>
    <property type="molecule type" value="Genomic_DNA"/>
</dbReference>
<dbReference type="EMBL" id="CP045482">
    <property type="protein sequence ID" value="QGR22743.1"/>
    <property type="molecule type" value="Genomic_DNA"/>
</dbReference>
<dbReference type="KEGG" id="aamb:D1866_12710"/>
<accession>A0A650CY34</accession>
<dbReference type="RefSeq" id="WP_152940369.1">
    <property type="nucleotide sequence ID" value="NZ_CP045482.1"/>
</dbReference>
<dbReference type="SUPFAM" id="SSF82171">
    <property type="entry name" value="DPP6 N-terminal domain-like"/>
    <property type="match status" value="1"/>
</dbReference>
<dbReference type="Gene3D" id="3.40.50.1820">
    <property type="entry name" value="alpha/beta hydrolase"/>
    <property type="match status" value="1"/>
</dbReference>
<dbReference type="AlphaFoldDB" id="A0A650CY34"/>
<organism evidence="4 5">
    <name type="scientific">Acidianus ambivalens</name>
    <name type="common">Desulfurolobus ambivalens</name>
    <dbReference type="NCBI Taxonomy" id="2283"/>
    <lineage>
        <taxon>Archaea</taxon>
        <taxon>Thermoproteota</taxon>
        <taxon>Thermoprotei</taxon>
        <taxon>Sulfolobales</taxon>
        <taxon>Sulfolobaceae</taxon>
        <taxon>Acidianus</taxon>
    </lineage>
</organism>
<evidence type="ECO:0000259" key="2">
    <source>
        <dbReference type="Pfam" id="PF00326"/>
    </source>
</evidence>
<reference evidence="4 5" key="2">
    <citation type="submission" date="2019-10" db="EMBL/GenBank/DDBJ databases">
        <title>Genome Sequences from Six Type Strain Members of the Archaeal Family Sulfolobaceae: Acidianus ambivalens, Acidianus infernus, Metallosphaera prunae, Stygiolobus azoricus, Sulfolobus metallicus, and Sulfurisphaera ohwakuensis.</title>
        <authorList>
            <person name="Counts J.A."/>
            <person name="Kelly R.M."/>
        </authorList>
    </citation>
    <scope>NUCLEOTIDE SEQUENCE [LARGE SCALE GENOMIC DNA]</scope>
    <source>
        <strain evidence="4 5">LEI 10</strain>
    </source>
</reference>
<dbReference type="InterPro" id="IPR001375">
    <property type="entry name" value="Peptidase_S9_cat"/>
</dbReference>
<sequence>MDFQDLFKLRPVYAFDVNNGKISYVVRDKILSVYIHGEGKVPLEDVYAEGVEWITDKKLAIIGDPGGSEKREIYIYDRNKVFPLLKDQYDNFSTYFINEDKFLFISNRDGKTLHLYLYDKGDIIQVSKGDNPVENYCLSPSKKRVVYSQGIYDNDLYVYDLDRGEVISKISYPNSEETVSLYCFKDEDNFLFISNKDNYFDIYNFNIGKGEITEVIKSDHEKYEVVPIADKIIYTEDVYGDFKIKIHKGNELVTEGFNSYLTPDQDYVYYIGSTYNRHFDLYRVNILTGKIERLTNSMDNIKGDFAKPKVVKYESEGGIEINALLYEKGGEDKGVVYIHGGPDWECTDSFNPEIQFLVDRGFKVICPNYRGSTGYGRRFNHLNDKDLGGGDLKDVINSAKLLGVKKVAVTGGSYGGYLTMMAVTKYPDMWCSAAAVVPFVNWFTEKKFEREVLRQYDEMKMGNDENLLRDRSPIFFIDNIKSPLLILAGENDPRCPAEETRQVIEKLKERNIEVEYKIYEDEGHGFSKIENYVDSIRRVVEFIERHCK</sequence>
<gene>
    <name evidence="4" type="ORF">D1866_12710</name>
    <name evidence="3" type="ORF">GFB69_04150</name>
</gene>
<keyword evidence="1 4" id="KW-0378">Hydrolase</keyword>
<dbReference type="PANTHER" id="PTHR42776:SF27">
    <property type="entry name" value="DIPEPTIDYL PEPTIDASE FAMILY MEMBER 6"/>
    <property type="match status" value="1"/>
</dbReference>
<evidence type="ECO:0000313" key="5">
    <source>
        <dbReference type="Proteomes" id="UP000426328"/>
    </source>
</evidence>
<dbReference type="Gene3D" id="2.120.10.30">
    <property type="entry name" value="TolB, C-terminal domain"/>
    <property type="match status" value="1"/>
</dbReference>
<keyword evidence="5" id="KW-1185">Reference proteome</keyword>
<dbReference type="PANTHER" id="PTHR42776">
    <property type="entry name" value="SERINE PEPTIDASE S9 FAMILY MEMBER"/>
    <property type="match status" value="1"/>
</dbReference>
<dbReference type="Proteomes" id="UP000426328">
    <property type="component" value="Chromosome"/>
</dbReference>
<dbReference type="GeneID" id="42780609"/>
<reference evidence="3 6" key="1">
    <citation type="submission" date="2019-10" db="EMBL/GenBank/DDBJ databases">
        <title>Comparative genomics of sulfur disproportionating microorganisms.</title>
        <authorList>
            <person name="Ward L.M."/>
            <person name="Bertran E."/>
            <person name="Johnston D."/>
        </authorList>
    </citation>
    <scope>NUCLEOTIDE SEQUENCE [LARGE SCALE GENOMIC DNA]</scope>
    <source>
        <strain evidence="3 6">DSM 3772</strain>
    </source>
</reference>